<evidence type="ECO:0000313" key="1">
    <source>
        <dbReference type="EMBL" id="KAF3570922.1"/>
    </source>
</evidence>
<protein>
    <submittedName>
        <fullName evidence="1">Uncharacterized protein</fullName>
    </submittedName>
</protein>
<reference evidence="1" key="1">
    <citation type="submission" date="2019-12" db="EMBL/GenBank/DDBJ databases">
        <title>Genome sequencing and annotation of Brassica cretica.</title>
        <authorList>
            <person name="Studholme D.J."/>
            <person name="Sarris P."/>
        </authorList>
    </citation>
    <scope>NUCLEOTIDE SEQUENCE</scope>
    <source>
        <strain evidence="1">PFS-109/04</strain>
        <tissue evidence="1">Leaf</tissue>
    </source>
</reference>
<organism evidence="1 2">
    <name type="scientific">Brassica cretica</name>
    <name type="common">Mustard</name>
    <dbReference type="NCBI Taxonomy" id="69181"/>
    <lineage>
        <taxon>Eukaryota</taxon>
        <taxon>Viridiplantae</taxon>
        <taxon>Streptophyta</taxon>
        <taxon>Embryophyta</taxon>
        <taxon>Tracheophyta</taxon>
        <taxon>Spermatophyta</taxon>
        <taxon>Magnoliopsida</taxon>
        <taxon>eudicotyledons</taxon>
        <taxon>Gunneridae</taxon>
        <taxon>Pentapetalae</taxon>
        <taxon>rosids</taxon>
        <taxon>malvids</taxon>
        <taxon>Brassicales</taxon>
        <taxon>Brassicaceae</taxon>
        <taxon>Brassiceae</taxon>
        <taxon>Brassica</taxon>
    </lineage>
</organism>
<proteinExistence type="predicted"/>
<dbReference type="AlphaFoldDB" id="A0A8S9RE76"/>
<sequence length="144" mass="15116">MSVIGGTAAEGTCLEFLPRLEVGWSAAGKTLAVEFLSILAAVSSTVPSISVCSTRFCRVALSTGSSTFMYCRVDSLSSSITDSKVGRPGGCGRTSIPKLVSSPARGEWFSRCRDVASWPGMVGLARPWGLGDRCVVTLLRFSSA</sequence>
<name>A0A8S9RE76_BRACR</name>
<comment type="caution">
    <text evidence="1">The sequence shown here is derived from an EMBL/GenBank/DDBJ whole genome shotgun (WGS) entry which is preliminary data.</text>
</comment>
<dbReference type="Proteomes" id="UP000712600">
    <property type="component" value="Unassembled WGS sequence"/>
</dbReference>
<gene>
    <name evidence="1" type="ORF">F2Q69_00059803</name>
</gene>
<evidence type="ECO:0000313" key="2">
    <source>
        <dbReference type="Proteomes" id="UP000712600"/>
    </source>
</evidence>
<accession>A0A8S9RE76</accession>
<dbReference type="EMBL" id="QGKX02000095">
    <property type="protein sequence ID" value="KAF3570922.1"/>
    <property type="molecule type" value="Genomic_DNA"/>
</dbReference>